<dbReference type="PATRIC" id="fig|908627.4.peg.7024"/>
<dbReference type="EMBL" id="AEJF01000185">
    <property type="protein sequence ID" value="KLU22265.1"/>
    <property type="molecule type" value="Genomic_DNA"/>
</dbReference>
<keyword evidence="2" id="KW-1185">Reference proteome</keyword>
<evidence type="ECO:0000313" key="2">
    <source>
        <dbReference type="Proteomes" id="UP000035963"/>
    </source>
</evidence>
<dbReference type="AlphaFoldDB" id="A0A0J1CNE0"/>
<accession>A0A0J1CNE0</accession>
<comment type="caution">
    <text evidence="1">The sequence shown here is derived from an EMBL/GenBank/DDBJ whole genome shotgun (WGS) entry which is preliminary data.</text>
</comment>
<evidence type="ECO:0000313" key="1">
    <source>
        <dbReference type="EMBL" id="KLU22265.1"/>
    </source>
</evidence>
<sequence length="87" mass="9386">MCTVIYGCAANSGVVSMGQDNFMVSRQAATGFSGSGNLKADAFREANQYCTDQMKDMKVISAHEGEPPFLLGNSPKAEVQFKCVQRN</sequence>
<reference evidence="1 2" key="1">
    <citation type="journal article" date="2015" name="Genome Announc.">
        <title>Draft Genome Sequence of Burkholderia sp. Strain PML1(12), an Ectomycorrhizosphere-Inhabiting Bacterium with Effective Mineral-Weathering Ability.</title>
        <authorList>
            <person name="Uroz S."/>
            <person name="Oger P."/>
        </authorList>
    </citation>
    <scope>NUCLEOTIDE SEQUENCE [LARGE SCALE GENOMIC DNA]</scope>
    <source>
        <strain evidence="2">PML1(12)</strain>
    </source>
</reference>
<organism evidence="1 2">
    <name type="scientific">Caballeronia mineralivorans PML1(12)</name>
    <dbReference type="NCBI Taxonomy" id="908627"/>
    <lineage>
        <taxon>Bacteria</taxon>
        <taxon>Pseudomonadati</taxon>
        <taxon>Pseudomonadota</taxon>
        <taxon>Betaproteobacteria</taxon>
        <taxon>Burkholderiales</taxon>
        <taxon>Burkholderiaceae</taxon>
        <taxon>Caballeronia</taxon>
    </lineage>
</organism>
<gene>
    <name evidence="1" type="ORF">EOS_31495</name>
</gene>
<name>A0A0J1CNE0_9BURK</name>
<proteinExistence type="predicted"/>
<dbReference type="Proteomes" id="UP000035963">
    <property type="component" value="Unassembled WGS sequence"/>
</dbReference>
<protein>
    <submittedName>
        <fullName evidence="1">Uncharacterized protein</fullName>
    </submittedName>
</protein>